<dbReference type="Proteomes" id="UP000241426">
    <property type="component" value="Unassembled WGS sequence"/>
</dbReference>
<keyword evidence="1" id="KW-0472">Membrane</keyword>
<accession>A0A0B7JDE7</accession>
<accession>A0A2T3KKL5</accession>
<evidence type="ECO:0000313" key="2">
    <source>
        <dbReference type="EMBL" id="PSV00061.1"/>
    </source>
</evidence>
<organism evidence="2 5">
    <name type="scientific">Photobacterium kishitanii</name>
    <dbReference type="NCBI Taxonomy" id="318456"/>
    <lineage>
        <taxon>Bacteria</taxon>
        <taxon>Pseudomonadati</taxon>
        <taxon>Pseudomonadota</taxon>
        <taxon>Gammaproteobacteria</taxon>
        <taxon>Vibrionales</taxon>
        <taxon>Vibrionaceae</taxon>
        <taxon>Photobacterium</taxon>
    </lineage>
</organism>
<keyword evidence="1" id="KW-1133">Transmembrane helix</keyword>
<dbReference type="Proteomes" id="UP000240728">
    <property type="component" value="Unassembled WGS sequence"/>
</dbReference>
<evidence type="ECO:0000313" key="3">
    <source>
        <dbReference type="EMBL" id="PSX46357.1"/>
    </source>
</evidence>
<dbReference type="EMBL" id="PYOZ01000002">
    <property type="protein sequence ID" value="PSX46357.1"/>
    <property type="molecule type" value="Genomic_DNA"/>
</dbReference>
<feature type="transmembrane region" description="Helical" evidence="1">
    <location>
        <begin position="6"/>
        <end position="25"/>
    </location>
</feature>
<feature type="transmembrane region" description="Helical" evidence="1">
    <location>
        <begin position="32"/>
        <end position="51"/>
    </location>
</feature>
<proteinExistence type="predicted"/>
<keyword evidence="1" id="KW-0812">Transmembrane</keyword>
<name>A0A2T3KKL5_9GAMM</name>
<dbReference type="OrthoDB" id="5828486at2"/>
<dbReference type="GeneID" id="29945372"/>
<evidence type="ECO:0000256" key="1">
    <source>
        <dbReference type="SAM" id="Phobius"/>
    </source>
</evidence>
<protein>
    <submittedName>
        <fullName evidence="2">Uncharacterized protein</fullName>
    </submittedName>
</protein>
<evidence type="ECO:0000313" key="4">
    <source>
        <dbReference type="Proteomes" id="UP000240728"/>
    </source>
</evidence>
<dbReference type="EMBL" id="PYNF01000004">
    <property type="protein sequence ID" value="PSV00061.1"/>
    <property type="molecule type" value="Genomic_DNA"/>
</dbReference>
<gene>
    <name evidence="3" type="ORF">C0W53_05395</name>
    <name evidence="2" type="ORF">C9J27_07440</name>
</gene>
<evidence type="ECO:0000313" key="5">
    <source>
        <dbReference type="Proteomes" id="UP000241426"/>
    </source>
</evidence>
<dbReference type="RefSeq" id="WP_036790861.1">
    <property type="nucleotide sequence ID" value="NZ_JAUZMX010000002.1"/>
</dbReference>
<dbReference type="AlphaFoldDB" id="A0A2T3KKL5"/>
<reference evidence="4 5" key="1">
    <citation type="submission" date="2018-01" db="EMBL/GenBank/DDBJ databases">
        <title>Whole genome sequencing of Histamine producing bacteria.</title>
        <authorList>
            <person name="Butler K."/>
        </authorList>
    </citation>
    <scope>NUCLEOTIDE SEQUENCE [LARGE SCALE GENOMIC DNA]</scope>
    <source>
        <strain evidence="3 4">A1-4</strain>
        <strain evidence="2 5">FS-7.2</strain>
    </source>
</reference>
<comment type="caution">
    <text evidence="2">The sequence shown here is derived from an EMBL/GenBank/DDBJ whole genome shotgun (WGS) entry which is preliminary data.</text>
</comment>
<keyword evidence="4" id="KW-1185">Reference proteome</keyword>
<sequence>MIFSSSTLWFISIACVPLSVVLFLCSLKQQKIWLNLMALAFVFMACGLIIIQQYEDYTNFTDCIKKGFNYNAFSTECSVDSQNPDPIPDNISSFL</sequence>